<protein>
    <submittedName>
        <fullName evidence="2">Uncharacterized protein</fullName>
    </submittedName>
</protein>
<proteinExistence type="predicted"/>
<organism evidence="2 3">
    <name type="scientific">Macrosiphum euphorbiae</name>
    <name type="common">potato aphid</name>
    <dbReference type="NCBI Taxonomy" id="13131"/>
    <lineage>
        <taxon>Eukaryota</taxon>
        <taxon>Metazoa</taxon>
        <taxon>Ecdysozoa</taxon>
        <taxon>Arthropoda</taxon>
        <taxon>Hexapoda</taxon>
        <taxon>Insecta</taxon>
        <taxon>Pterygota</taxon>
        <taxon>Neoptera</taxon>
        <taxon>Paraneoptera</taxon>
        <taxon>Hemiptera</taxon>
        <taxon>Sternorrhyncha</taxon>
        <taxon>Aphidomorpha</taxon>
        <taxon>Aphidoidea</taxon>
        <taxon>Aphididae</taxon>
        <taxon>Macrosiphini</taxon>
        <taxon>Macrosiphum</taxon>
    </lineage>
</organism>
<accession>A0AAV0VHP5</accession>
<evidence type="ECO:0000256" key="1">
    <source>
        <dbReference type="SAM" id="MobiDB-lite"/>
    </source>
</evidence>
<keyword evidence="3" id="KW-1185">Reference proteome</keyword>
<name>A0AAV0VHP5_9HEMI</name>
<dbReference type="AlphaFoldDB" id="A0AAV0VHP5"/>
<comment type="caution">
    <text evidence="2">The sequence shown here is derived from an EMBL/GenBank/DDBJ whole genome shotgun (WGS) entry which is preliminary data.</text>
</comment>
<dbReference type="EMBL" id="CARXXK010000001">
    <property type="protein sequence ID" value="CAI6343668.1"/>
    <property type="molecule type" value="Genomic_DNA"/>
</dbReference>
<evidence type="ECO:0000313" key="3">
    <source>
        <dbReference type="Proteomes" id="UP001160148"/>
    </source>
</evidence>
<reference evidence="2 3" key="1">
    <citation type="submission" date="2023-01" db="EMBL/GenBank/DDBJ databases">
        <authorList>
            <person name="Whitehead M."/>
        </authorList>
    </citation>
    <scope>NUCLEOTIDE SEQUENCE [LARGE SCALE GENOMIC DNA]</scope>
</reference>
<gene>
    <name evidence="2" type="ORF">MEUPH1_LOCUS901</name>
</gene>
<dbReference type="Proteomes" id="UP001160148">
    <property type="component" value="Unassembled WGS sequence"/>
</dbReference>
<evidence type="ECO:0000313" key="2">
    <source>
        <dbReference type="EMBL" id="CAI6343668.1"/>
    </source>
</evidence>
<feature type="region of interest" description="Disordered" evidence="1">
    <location>
        <begin position="1"/>
        <end position="52"/>
    </location>
</feature>
<sequence>MDRDVGGGRASPRRSTVTIIGVGRRSAGGGEHPSETKNLGRPSSLLLPPPYPYPIHQPSMSVGRPAMLSRLRAAAAAITTKEKSA</sequence>